<keyword evidence="4 7" id="KW-0442">Lipid degradation</keyword>
<evidence type="ECO:0000256" key="5">
    <source>
        <dbReference type="ARBA" id="ARBA00023098"/>
    </source>
</evidence>
<comment type="similarity">
    <text evidence="1 7">Belongs to the phospholipase B-like family.</text>
</comment>
<gene>
    <name evidence="8" type="ORF">PLXY2_LOCUS9045</name>
</gene>
<evidence type="ECO:0000313" key="9">
    <source>
        <dbReference type="Proteomes" id="UP000653454"/>
    </source>
</evidence>
<dbReference type="Proteomes" id="UP000653454">
    <property type="component" value="Unassembled WGS sequence"/>
</dbReference>
<organism evidence="8 9">
    <name type="scientific">Plutella xylostella</name>
    <name type="common">Diamondback moth</name>
    <name type="synonym">Plutella maculipennis</name>
    <dbReference type="NCBI Taxonomy" id="51655"/>
    <lineage>
        <taxon>Eukaryota</taxon>
        <taxon>Metazoa</taxon>
        <taxon>Ecdysozoa</taxon>
        <taxon>Arthropoda</taxon>
        <taxon>Hexapoda</taxon>
        <taxon>Insecta</taxon>
        <taxon>Pterygota</taxon>
        <taxon>Neoptera</taxon>
        <taxon>Endopterygota</taxon>
        <taxon>Lepidoptera</taxon>
        <taxon>Glossata</taxon>
        <taxon>Ditrysia</taxon>
        <taxon>Yponomeutoidea</taxon>
        <taxon>Plutellidae</taxon>
        <taxon>Plutella</taxon>
    </lineage>
</organism>
<accession>A0A8S4FL29</accession>
<dbReference type="EMBL" id="CAJHNJ030000035">
    <property type="protein sequence ID" value="CAG9128004.1"/>
    <property type="molecule type" value="Genomic_DNA"/>
</dbReference>
<evidence type="ECO:0000256" key="4">
    <source>
        <dbReference type="ARBA" id="ARBA00022963"/>
    </source>
</evidence>
<proteinExistence type="inferred from homology"/>
<comment type="function">
    <text evidence="7">Putative phospholipase.</text>
</comment>
<dbReference type="AlphaFoldDB" id="A0A8S4FL29"/>
<keyword evidence="2" id="KW-0732">Signal</keyword>
<evidence type="ECO:0000256" key="2">
    <source>
        <dbReference type="ARBA" id="ARBA00022729"/>
    </source>
</evidence>
<sequence>MLFSLRTEQLTKESYFGSYNIPYFKKMFDLTGGTERVRSFGAWFGYDTNPRALIIREQQSTISSLRDMYRVARYNDYKHDVLSRCPECRPPYSACNAIAARNDLNPADGWYPFRALGHRSHGATDAKITSYKLHKQLKFIAVSSPPHNTSRGLPPFRWSKFDLKVPHMGHPDLWTFPPVVHSWNHGGDGTTNDDD</sequence>
<dbReference type="GO" id="GO:0009395">
    <property type="term" value="P:phospholipid catabolic process"/>
    <property type="evidence" value="ECO:0007669"/>
    <property type="project" value="TreeGrafter"/>
</dbReference>
<evidence type="ECO:0000256" key="6">
    <source>
        <dbReference type="ARBA" id="ARBA00023180"/>
    </source>
</evidence>
<evidence type="ECO:0000256" key="3">
    <source>
        <dbReference type="ARBA" id="ARBA00022801"/>
    </source>
</evidence>
<evidence type="ECO:0000256" key="7">
    <source>
        <dbReference type="RuleBase" id="RU364138"/>
    </source>
</evidence>
<comment type="caution">
    <text evidence="8">The sequence shown here is derived from an EMBL/GenBank/DDBJ whole genome shotgun (WGS) entry which is preliminary data.</text>
</comment>
<name>A0A8S4FL29_PLUXY</name>
<reference evidence="8" key="1">
    <citation type="submission" date="2020-11" db="EMBL/GenBank/DDBJ databases">
        <authorList>
            <person name="Whiteford S."/>
        </authorList>
    </citation>
    <scope>NUCLEOTIDE SEQUENCE</scope>
</reference>
<dbReference type="InterPro" id="IPR007000">
    <property type="entry name" value="PLipase_B-like"/>
</dbReference>
<keyword evidence="6" id="KW-0325">Glycoprotein</keyword>
<evidence type="ECO:0000256" key="1">
    <source>
        <dbReference type="ARBA" id="ARBA00007835"/>
    </source>
</evidence>
<dbReference type="GO" id="GO:0005576">
    <property type="term" value="C:extracellular region"/>
    <property type="evidence" value="ECO:0007669"/>
    <property type="project" value="TreeGrafter"/>
</dbReference>
<dbReference type="Gene3D" id="3.60.60.30">
    <property type="match status" value="1"/>
</dbReference>
<dbReference type="PANTHER" id="PTHR12370:SF3">
    <property type="entry name" value="PHOSPHOLIPASE B-LIKE 2-RELATED"/>
    <property type="match status" value="1"/>
</dbReference>
<evidence type="ECO:0000313" key="8">
    <source>
        <dbReference type="EMBL" id="CAG9128004.1"/>
    </source>
</evidence>
<keyword evidence="3 7" id="KW-0378">Hydrolase</keyword>
<dbReference type="Pfam" id="PF04916">
    <property type="entry name" value="Phospholip_B"/>
    <property type="match status" value="1"/>
</dbReference>
<keyword evidence="5 7" id="KW-0443">Lipid metabolism</keyword>
<keyword evidence="9" id="KW-1185">Reference proteome</keyword>
<protein>
    <recommendedName>
        <fullName evidence="7">Phospholipase B-like</fullName>
        <ecNumber evidence="7">3.1.1.-</ecNumber>
    </recommendedName>
</protein>
<dbReference type="GO" id="GO:0004620">
    <property type="term" value="F:phospholipase activity"/>
    <property type="evidence" value="ECO:0007669"/>
    <property type="project" value="InterPro"/>
</dbReference>
<dbReference type="PANTHER" id="PTHR12370">
    <property type="entry name" value="PHOSPHOLIPASE B-RELATED"/>
    <property type="match status" value="1"/>
</dbReference>
<dbReference type="EC" id="3.1.1.-" evidence="7"/>